<dbReference type="STRING" id="6293.A0A1I8F1T4"/>
<dbReference type="GO" id="GO:0051603">
    <property type="term" value="P:proteolysis involved in protein catabolic process"/>
    <property type="evidence" value="ECO:0007669"/>
    <property type="project" value="TreeGrafter"/>
</dbReference>
<evidence type="ECO:0000256" key="4">
    <source>
        <dbReference type="SAM" id="MobiDB-lite"/>
    </source>
</evidence>
<protein>
    <submittedName>
        <fullName evidence="5">Uncharacterized protein</fullName>
    </submittedName>
</protein>
<name>A0A1I8F1T4_WUCBA</name>
<feature type="compositionally biased region" description="Low complexity" evidence="4">
    <location>
        <begin position="46"/>
        <end position="61"/>
    </location>
</feature>
<accession>A0A1I8F1T4</accession>
<dbReference type="AlphaFoldDB" id="A0A1I8F1T4"/>
<keyword evidence="2" id="KW-0863">Zinc-finger</keyword>
<dbReference type="GO" id="GO:0004842">
    <property type="term" value="F:ubiquitin-protein transferase activity"/>
    <property type="evidence" value="ECO:0007669"/>
    <property type="project" value="InterPro"/>
</dbReference>
<dbReference type="PANTHER" id="PTHR13363:SF6">
    <property type="entry name" value="RING FINGER AND SPRY DOMAIN-CONTAINING PROTEIN 1"/>
    <property type="match status" value="1"/>
</dbReference>
<keyword evidence="3" id="KW-0862">Zinc</keyword>
<dbReference type="GO" id="GO:0005737">
    <property type="term" value="C:cytoplasm"/>
    <property type="evidence" value="ECO:0007669"/>
    <property type="project" value="TreeGrafter"/>
</dbReference>
<dbReference type="PANTHER" id="PTHR13363">
    <property type="entry name" value="RING FINGER AND SRY DOMAIN-CONTAINING"/>
    <property type="match status" value="1"/>
</dbReference>
<evidence type="ECO:0000256" key="3">
    <source>
        <dbReference type="ARBA" id="ARBA00022833"/>
    </source>
</evidence>
<proteinExistence type="predicted"/>
<reference evidence="5" key="1">
    <citation type="submission" date="2016-11" db="UniProtKB">
        <authorList>
            <consortium name="WormBaseParasite"/>
        </authorList>
    </citation>
    <scope>IDENTIFICATION</scope>
    <source>
        <strain evidence="5">pt0022</strain>
    </source>
</reference>
<dbReference type="GO" id="GO:0008270">
    <property type="term" value="F:zinc ion binding"/>
    <property type="evidence" value="ECO:0007669"/>
    <property type="project" value="UniProtKB-KW"/>
</dbReference>
<feature type="region of interest" description="Disordered" evidence="4">
    <location>
        <begin position="43"/>
        <end position="66"/>
    </location>
</feature>
<evidence type="ECO:0000313" key="5">
    <source>
        <dbReference type="WBParaSite" id="maker-PairedContig_950-snap-gene-0.22-mRNA-1"/>
    </source>
</evidence>
<organism evidence="5">
    <name type="scientific">Wuchereria bancrofti</name>
    <dbReference type="NCBI Taxonomy" id="6293"/>
    <lineage>
        <taxon>Eukaryota</taxon>
        <taxon>Metazoa</taxon>
        <taxon>Ecdysozoa</taxon>
        <taxon>Nematoda</taxon>
        <taxon>Chromadorea</taxon>
        <taxon>Rhabditida</taxon>
        <taxon>Spirurina</taxon>
        <taxon>Spiruromorpha</taxon>
        <taxon>Filarioidea</taxon>
        <taxon>Onchocercidae</taxon>
        <taxon>Wuchereria</taxon>
    </lineage>
</organism>
<evidence type="ECO:0000256" key="2">
    <source>
        <dbReference type="ARBA" id="ARBA00022771"/>
    </source>
</evidence>
<dbReference type="InterPro" id="IPR045129">
    <property type="entry name" value="RNF123/RKP/RSPRY1"/>
</dbReference>
<sequence>MGACLCKRKRSSSGRNGNGRQHFHINDSSEDACSDAARQVRRRFSSRTQTRATRTPRTPSFHSVDVSTGATEDVEADVRDLIWQTLKMIRYLVSNDQEPPVQLLKLNLIADKEGGWIMVVMCLIDVIPIEEPLGPAVITLFLDESPLPTRETITRLLTRHMHLELSHLPNHKDQSSRHRNICIVLGSLAEKLAGPSCMQICTNTTLNYLLYNLEPTGDPQIILFSMIALEKFAQTSENRLTICRRLEQMERNPLLGLQNRIHNKVVLKSAHMTIVPTFLLLQVLESWLDDPRIENDWLKQQVAFCAQWTLDNLLSRTVFPHI</sequence>
<dbReference type="WBParaSite" id="maker-PairedContig_950-snap-gene-0.22-mRNA-1">
    <property type="protein sequence ID" value="maker-PairedContig_950-snap-gene-0.22-mRNA-1"/>
    <property type="gene ID" value="maker-PairedContig_950-snap-gene-0.22"/>
</dbReference>
<keyword evidence="1" id="KW-0479">Metal-binding</keyword>
<evidence type="ECO:0000256" key="1">
    <source>
        <dbReference type="ARBA" id="ARBA00022723"/>
    </source>
</evidence>